<accession>A0A7L4ZGL6</accession>
<evidence type="ECO:0000313" key="4">
    <source>
        <dbReference type="Proteomes" id="UP000464657"/>
    </source>
</evidence>
<evidence type="ECO:0000313" key="3">
    <source>
        <dbReference type="EMBL" id="QHI35898.1"/>
    </source>
</evidence>
<dbReference type="PANTHER" id="PTHR21621">
    <property type="entry name" value="RIBOSOMAL PROTEIN S6 MODIFICATION PROTEIN"/>
    <property type="match status" value="1"/>
</dbReference>
<organism evidence="3 4">
    <name type="scientific">Kordia antarctica</name>
    <dbReference type="NCBI Taxonomy" id="1218801"/>
    <lineage>
        <taxon>Bacteria</taxon>
        <taxon>Pseudomonadati</taxon>
        <taxon>Bacteroidota</taxon>
        <taxon>Flavobacteriia</taxon>
        <taxon>Flavobacteriales</taxon>
        <taxon>Flavobacteriaceae</taxon>
        <taxon>Kordia</taxon>
    </lineage>
</organism>
<name>A0A7L4ZGL6_9FLAO</name>
<dbReference type="Gene3D" id="3.30.470.20">
    <property type="entry name" value="ATP-grasp fold, B domain"/>
    <property type="match status" value="1"/>
</dbReference>
<dbReference type="InterPro" id="IPR013651">
    <property type="entry name" value="ATP-grasp_RimK-type"/>
</dbReference>
<dbReference type="GO" id="GO:0005737">
    <property type="term" value="C:cytoplasm"/>
    <property type="evidence" value="ECO:0007669"/>
    <property type="project" value="TreeGrafter"/>
</dbReference>
<proteinExistence type="predicted"/>
<dbReference type="GO" id="GO:0018169">
    <property type="term" value="F:ribosomal S6-glutamic acid ligase activity"/>
    <property type="evidence" value="ECO:0007669"/>
    <property type="project" value="TreeGrafter"/>
</dbReference>
<dbReference type="EMBL" id="CP019288">
    <property type="protein sequence ID" value="QHI35898.1"/>
    <property type="molecule type" value="Genomic_DNA"/>
</dbReference>
<protein>
    <recommendedName>
        <fullName evidence="2">ATP-grasp domain-containing protein</fullName>
    </recommendedName>
</protein>
<dbReference type="GO" id="GO:0046872">
    <property type="term" value="F:metal ion binding"/>
    <property type="evidence" value="ECO:0007669"/>
    <property type="project" value="InterPro"/>
</dbReference>
<dbReference type="PANTHER" id="PTHR21621:SF0">
    <property type="entry name" value="BETA-CITRYLGLUTAMATE SYNTHASE B-RELATED"/>
    <property type="match status" value="1"/>
</dbReference>
<feature type="domain" description="ATP-grasp" evidence="2">
    <location>
        <begin position="129"/>
        <end position="324"/>
    </location>
</feature>
<dbReference type="Pfam" id="PF08443">
    <property type="entry name" value="RimK"/>
    <property type="match status" value="1"/>
</dbReference>
<evidence type="ECO:0000259" key="2">
    <source>
        <dbReference type="PROSITE" id="PS50975"/>
    </source>
</evidence>
<dbReference type="InterPro" id="IPR026455">
    <property type="entry name" value="GRASP_w_spasm"/>
</dbReference>
<dbReference type="InterPro" id="IPR011761">
    <property type="entry name" value="ATP-grasp"/>
</dbReference>
<keyword evidence="1" id="KW-0067">ATP-binding</keyword>
<gene>
    <name evidence="3" type="ORF">IMCC3317_12460</name>
</gene>
<evidence type="ECO:0000256" key="1">
    <source>
        <dbReference type="PROSITE-ProRule" id="PRU00409"/>
    </source>
</evidence>
<dbReference type="PROSITE" id="PS50975">
    <property type="entry name" value="ATP_GRASP"/>
    <property type="match status" value="1"/>
</dbReference>
<keyword evidence="4" id="KW-1185">Reference proteome</keyword>
<dbReference type="RefSeq" id="WP_160128611.1">
    <property type="nucleotide sequence ID" value="NZ_CP019288.1"/>
</dbReference>
<dbReference type="KEGG" id="kan:IMCC3317_12460"/>
<dbReference type="GO" id="GO:0005524">
    <property type="term" value="F:ATP binding"/>
    <property type="evidence" value="ECO:0007669"/>
    <property type="project" value="UniProtKB-UniRule"/>
</dbReference>
<keyword evidence="1" id="KW-0547">Nucleotide-binding</keyword>
<dbReference type="OrthoDB" id="583309at2"/>
<dbReference type="SUPFAM" id="SSF56059">
    <property type="entry name" value="Glutathione synthetase ATP-binding domain-like"/>
    <property type="match status" value="1"/>
</dbReference>
<dbReference type="AlphaFoldDB" id="A0A7L4ZGL6"/>
<dbReference type="Proteomes" id="UP000464657">
    <property type="component" value="Chromosome"/>
</dbReference>
<sequence length="339" mass="39283">MILILSRDELEDTTNRVIDWLDYFGANYVRLNGAEFNQEVVIEDGKMVLDSIDLDRVNIIWNRRWISKLPIDETKEAHLDAIGAKNAYHLLSSLLDETHALKACFNRLLASKKWTTKPYMVTANKLQNLTLATQCGLQTPKYIITTKKKIVSRFLKNHHRVICKPIAEVPTFSAQTNENTTESLIIYTSSYEADQLIEELPESFKMSMFQQEIDKEYEIRVFYLNGACYSMAIFSQQDPQTSVDFRNYNRKRPNRNVPFKLPLEIEDAIIEFCKKGGYTIGSIDLIKSKDGGYYFLEINPVGQFGMVSYPCNYNLEKKLAKYLIDEDQFISERNLKELV</sequence>
<dbReference type="GO" id="GO:0009432">
    <property type="term" value="P:SOS response"/>
    <property type="evidence" value="ECO:0007669"/>
    <property type="project" value="TreeGrafter"/>
</dbReference>
<reference evidence="3 4" key="1">
    <citation type="journal article" date="2013" name="Int. J. Syst. Evol. Microbiol.">
        <title>Kordia antarctica sp. nov., isolated from Antarctic seawater.</title>
        <authorList>
            <person name="Baek K."/>
            <person name="Choi A."/>
            <person name="Kang I."/>
            <person name="Lee K."/>
            <person name="Cho J.C."/>
        </authorList>
    </citation>
    <scope>NUCLEOTIDE SEQUENCE [LARGE SCALE GENOMIC DNA]</scope>
    <source>
        <strain evidence="3 4">IMCC3317</strain>
    </source>
</reference>
<dbReference type="NCBIfam" id="TIGR04192">
    <property type="entry name" value="GRASP_w_spasm"/>
    <property type="match status" value="1"/>
</dbReference>